<sequence>MNLFICSTPYQVFNAVNISKTLFATKQSDLYILNVSKVSLEIYKNIKDMDLFRNVYLIKVYADLPNRNRFLYLQNRISKIFSIKNIIPNPDDIYDKIFIVGTEVFSKSIYYYWQKKNNNIELNYYEDGTGSYFRILMENRKMLKHKILNLLKGFDLLSKCKALYVYRPNCVMSRFKHIDIKQIPIIQKDEDHLYELKRIFKNSSQPLSHRLIFFDSDFGDERILNQQIKFVEKIKSTLNNRFFIKLHPNSNSNRYGEKIELLETTEGFEMINLGQNMSDKILVSIASSACITPKLIYNEEPYIIYLYKLIDDWDAYAPNFDFFINSVKDLYDIPERFFIPNNLKEFSDILSKLNEQHQESV</sequence>
<reference evidence="1 2" key="1">
    <citation type="journal article" date="2019" name="Int. J. Syst. Evol. Microbiol.">
        <title>The Global Catalogue of Microorganisms (GCM) 10K type strain sequencing project: providing services to taxonomists for standard genome sequencing and annotation.</title>
        <authorList>
            <consortium name="The Broad Institute Genomics Platform"/>
            <consortium name="The Broad Institute Genome Sequencing Center for Infectious Disease"/>
            <person name="Wu L."/>
            <person name="Ma J."/>
        </authorList>
    </citation>
    <scope>NUCLEOTIDE SEQUENCE [LARGE SCALE GENOMIC DNA]</scope>
    <source>
        <strain evidence="1 2">JCM 9731</strain>
    </source>
</reference>
<comment type="caution">
    <text evidence="1">The sequence shown here is derived from an EMBL/GenBank/DDBJ whole genome shotgun (WGS) entry which is preliminary data.</text>
</comment>
<gene>
    <name evidence="1" type="ORF">GCM10008967_07220</name>
</gene>
<dbReference type="InterPro" id="IPR010866">
    <property type="entry name" value="A-2_8-polyST"/>
</dbReference>
<protein>
    <submittedName>
        <fullName evidence="1">Polysialyltransferase family glycosyltransferase</fullName>
    </submittedName>
</protein>
<evidence type="ECO:0000313" key="2">
    <source>
        <dbReference type="Proteomes" id="UP001500782"/>
    </source>
</evidence>
<dbReference type="EMBL" id="BAAADJ010000006">
    <property type="protein sequence ID" value="GAA0319246.1"/>
    <property type="molecule type" value="Genomic_DNA"/>
</dbReference>
<name>A0ABN0VWQ2_9BACI</name>
<proteinExistence type="predicted"/>
<dbReference type="RefSeq" id="WP_343796459.1">
    <property type="nucleotide sequence ID" value="NZ_BAAADJ010000006.1"/>
</dbReference>
<accession>A0ABN0VWQ2</accession>
<evidence type="ECO:0000313" key="1">
    <source>
        <dbReference type="EMBL" id="GAA0319246.1"/>
    </source>
</evidence>
<dbReference type="Proteomes" id="UP001500782">
    <property type="component" value="Unassembled WGS sequence"/>
</dbReference>
<dbReference type="Pfam" id="PF07388">
    <property type="entry name" value="A-2_8-polyST"/>
    <property type="match status" value="1"/>
</dbReference>
<keyword evidence="2" id="KW-1185">Reference proteome</keyword>
<organism evidence="1 2">
    <name type="scientific">Bacillus carboniphilus</name>
    <dbReference type="NCBI Taxonomy" id="86663"/>
    <lineage>
        <taxon>Bacteria</taxon>
        <taxon>Bacillati</taxon>
        <taxon>Bacillota</taxon>
        <taxon>Bacilli</taxon>
        <taxon>Bacillales</taxon>
        <taxon>Bacillaceae</taxon>
        <taxon>Bacillus</taxon>
    </lineage>
</organism>